<proteinExistence type="predicted"/>
<evidence type="ECO:0000313" key="2">
    <source>
        <dbReference type="EMBL" id="KAK0485561.1"/>
    </source>
</evidence>
<dbReference type="EMBL" id="JAUEPU010000049">
    <property type="protein sequence ID" value="KAK0485561.1"/>
    <property type="molecule type" value="Genomic_DNA"/>
</dbReference>
<feature type="region of interest" description="Disordered" evidence="1">
    <location>
        <begin position="22"/>
        <end position="87"/>
    </location>
</feature>
<name>A0AA39TFE6_9AGAR</name>
<keyword evidence="3" id="KW-1185">Reference proteome</keyword>
<dbReference type="AlphaFoldDB" id="A0AA39TFE6"/>
<gene>
    <name evidence="2" type="ORF">EDD18DRAFT_1426262</name>
</gene>
<feature type="compositionally biased region" description="Acidic residues" evidence="1">
    <location>
        <begin position="28"/>
        <end position="48"/>
    </location>
</feature>
<evidence type="ECO:0008006" key="4">
    <source>
        <dbReference type="Google" id="ProtNLM"/>
    </source>
</evidence>
<accession>A0AA39TFE6</accession>
<reference evidence="2" key="1">
    <citation type="submission" date="2023-06" db="EMBL/GenBank/DDBJ databases">
        <authorList>
            <consortium name="Lawrence Berkeley National Laboratory"/>
            <person name="Ahrendt S."/>
            <person name="Sahu N."/>
            <person name="Indic B."/>
            <person name="Wong-Bajracharya J."/>
            <person name="Merenyi Z."/>
            <person name="Ke H.-M."/>
            <person name="Monk M."/>
            <person name="Kocsube S."/>
            <person name="Drula E."/>
            <person name="Lipzen A."/>
            <person name="Balint B."/>
            <person name="Henrissat B."/>
            <person name="Andreopoulos B."/>
            <person name="Martin F.M."/>
            <person name="Harder C.B."/>
            <person name="Rigling D."/>
            <person name="Ford K.L."/>
            <person name="Foster G.D."/>
            <person name="Pangilinan J."/>
            <person name="Papanicolaou A."/>
            <person name="Barry K."/>
            <person name="LaButti K."/>
            <person name="Viragh M."/>
            <person name="Koriabine M."/>
            <person name="Yan M."/>
            <person name="Riley R."/>
            <person name="Champramary S."/>
            <person name="Plett K.L."/>
            <person name="Tsai I.J."/>
            <person name="Slot J."/>
            <person name="Sipos G."/>
            <person name="Plett J."/>
            <person name="Nagy L.G."/>
            <person name="Grigoriev I.V."/>
        </authorList>
    </citation>
    <scope>NUCLEOTIDE SEQUENCE</scope>
    <source>
        <strain evidence="2">HWK02</strain>
    </source>
</reference>
<feature type="compositionally biased region" description="Acidic residues" evidence="1">
    <location>
        <begin position="57"/>
        <end position="78"/>
    </location>
</feature>
<organism evidence="2 3">
    <name type="scientific">Armillaria luteobubalina</name>
    <dbReference type="NCBI Taxonomy" id="153913"/>
    <lineage>
        <taxon>Eukaryota</taxon>
        <taxon>Fungi</taxon>
        <taxon>Dikarya</taxon>
        <taxon>Basidiomycota</taxon>
        <taxon>Agaricomycotina</taxon>
        <taxon>Agaricomycetes</taxon>
        <taxon>Agaricomycetidae</taxon>
        <taxon>Agaricales</taxon>
        <taxon>Marasmiineae</taxon>
        <taxon>Physalacriaceae</taxon>
        <taxon>Armillaria</taxon>
    </lineage>
</organism>
<comment type="caution">
    <text evidence="2">The sequence shown here is derived from an EMBL/GenBank/DDBJ whole genome shotgun (WGS) entry which is preliminary data.</text>
</comment>
<sequence>MFAYSSTAQLSTPLITMDFQELTRDMYSDEESDGLSEQASDYEDEESDGLLKQGSYYEDEDSDGLSEQVSDYEDEEDSSSGYSTDQENTTLPLVTLTSLTETGQDEPTIPVLKQRSYTGRKAIPSALADTLCADLGINGALKELNTALGTSYKLDFVISILNPYIAQNVDFGTAYAYLCWNWCHIHLPVPKLSISEENNEEMRRNVLVGEVEDRKMRLNVLADGRITTRHVHPRRVWDLHANRVVPYWVVGGEPWAISHAWVDEKERVDVMTPINGGEWPVPMPKDVNLDLIHIEMLNMRSWWFLQAEYEGGKNEHLRLDEWKLDVPTIRAVYERAYTRVVYYLNGLGRPLHLTPGYFESDRCWFRHAWMLQEMTMSPIIAGVTGNVVVDTQVQRRFDEELKSLQRMPESTSILHSVSDMQDRVSTKPLDKVAGLVYPLYPDVIPIYDANQSPAEAWEVLMDVMGSKYQAQLLFLYPEPGDGKKRWRPSWQQVTSNRIVVRQFYSGYEIKRSYCIKSANVHGLSEVPNEPMPRKGEVDINDDNGAPHTLKIIADHMHPIPDGVYTLLGCDGGHSDPDRFVVGQIRQDGKFEKLSVFCSADDAVHLYSLKLDRDVEIFLC</sequence>
<dbReference type="Proteomes" id="UP001175228">
    <property type="component" value="Unassembled WGS sequence"/>
</dbReference>
<evidence type="ECO:0000313" key="3">
    <source>
        <dbReference type="Proteomes" id="UP001175228"/>
    </source>
</evidence>
<protein>
    <recommendedName>
        <fullName evidence="4">Heterokaryon incompatibility domain-containing protein</fullName>
    </recommendedName>
</protein>
<evidence type="ECO:0000256" key="1">
    <source>
        <dbReference type="SAM" id="MobiDB-lite"/>
    </source>
</evidence>